<gene>
    <name evidence="1" type="ORF">ILYODFUR_006320</name>
</gene>
<keyword evidence="2" id="KW-1185">Reference proteome</keyword>
<comment type="caution">
    <text evidence="1">The sequence shown here is derived from an EMBL/GenBank/DDBJ whole genome shotgun (WGS) entry which is preliminary data.</text>
</comment>
<protein>
    <submittedName>
        <fullName evidence="1">Uncharacterized protein</fullName>
    </submittedName>
</protein>
<organism evidence="1 2">
    <name type="scientific">Ilyodon furcidens</name>
    <name type="common">goldbreast splitfin</name>
    <dbReference type="NCBI Taxonomy" id="33524"/>
    <lineage>
        <taxon>Eukaryota</taxon>
        <taxon>Metazoa</taxon>
        <taxon>Chordata</taxon>
        <taxon>Craniata</taxon>
        <taxon>Vertebrata</taxon>
        <taxon>Euteleostomi</taxon>
        <taxon>Actinopterygii</taxon>
        <taxon>Neopterygii</taxon>
        <taxon>Teleostei</taxon>
        <taxon>Neoteleostei</taxon>
        <taxon>Acanthomorphata</taxon>
        <taxon>Ovalentaria</taxon>
        <taxon>Atherinomorphae</taxon>
        <taxon>Cyprinodontiformes</taxon>
        <taxon>Goodeidae</taxon>
        <taxon>Ilyodon</taxon>
    </lineage>
</organism>
<evidence type="ECO:0000313" key="2">
    <source>
        <dbReference type="Proteomes" id="UP001482620"/>
    </source>
</evidence>
<accession>A0ABV0VEU4</accession>
<name>A0ABV0VEU4_9TELE</name>
<dbReference type="EMBL" id="JAHRIQ010104654">
    <property type="protein sequence ID" value="MEQ2254707.1"/>
    <property type="molecule type" value="Genomic_DNA"/>
</dbReference>
<dbReference type="Proteomes" id="UP001482620">
    <property type="component" value="Unassembled WGS sequence"/>
</dbReference>
<sequence>MIYFCIYWVVARLVLDGLRHHAMGQLRKCETPVTVLKKKYRGISTAMASGTDGLKDADMKHTVEEDLVSLQQKEKVDVRLATLSENIDVCNAVLDDLKNKSLQDVYLKPLKETEEPHPEMSP</sequence>
<evidence type="ECO:0000313" key="1">
    <source>
        <dbReference type="EMBL" id="MEQ2254707.1"/>
    </source>
</evidence>
<reference evidence="1 2" key="1">
    <citation type="submission" date="2021-06" db="EMBL/GenBank/DDBJ databases">
        <authorList>
            <person name="Palmer J.M."/>
        </authorList>
    </citation>
    <scope>NUCLEOTIDE SEQUENCE [LARGE SCALE GENOMIC DNA]</scope>
    <source>
        <strain evidence="2">if_2019</strain>
        <tissue evidence="1">Muscle</tissue>
    </source>
</reference>
<proteinExistence type="predicted"/>